<dbReference type="Proteomes" id="UP000824066">
    <property type="component" value="Chromosome"/>
</dbReference>
<dbReference type="RefSeq" id="WP_217861586.1">
    <property type="nucleotide sequence ID" value="NZ_CP077080.1"/>
</dbReference>
<accession>A0ABX8QJ06</accession>
<name>A0ABX8QJ06_PSECO</name>
<keyword evidence="2" id="KW-1185">Reference proteome</keyword>
<proteinExistence type="predicted"/>
<organism evidence="1 2">
    <name type="scientific">Pseudomonas canavaninivorans</name>
    <dbReference type="NCBI Taxonomy" id="2842348"/>
    <lineage>
        <taxon>Bacteria</taxon>
        <taxon>Pseudomonadati</taxon>
        <taxon>Pseudomonadota</taxon>
        <taxon>Gammaproteobacteria</taxon>
        <taxon>Pseudomonadales</taxon>
        <taxon>Pseudomonadaceae</taxon>
        <taxon>Pseudomonas</taxon>
    </lineage>
</organism>
<evidence type="ECO:0000313" key="1">
    <source>
        <dbReference type="EMBL" id="QXI55331.1"/>
    </source>
</evidence>
<sequence length="129" mass="14803">MNIQIFKPWNLPGLPTSGRVTFERISYGSGMRIHLREAGEAGRYLYLDFPQLPTAMRITNESMRLASLPLVPNEVENSFFLVEDSELLAWLNSDSLEIYKDDPIFHLAIVTEEWIDIICNQNPVVVFES</sequence>
<dbReference type="EMBL" id="CP077080">
    <property type="protein sequence ID" value="QXI55331.1"/>
    <property type="molecule type" value="Genomic_DNA"/>
</dbReference>
<protein>
    <submittedName>
        <fullName evidence="1">Uncharacterized protein</fullName>
    </submittedName>
</protein>
<reference evidence="1 2" key="1">
    <citation type="journal article" date="2021" name="Microorganisms">
        <title>The Ever-Expanding Pseudomonas Genus: Description of 43 New Species and Partition of the Pseudomonas putida Group.</title>
        <authorList>
            <person name="Girard L."/>
            <person name="Lood C."/>
            <person name="Hofte M."/>
            <person name="Vandamme P."/>
            <person name="Rokni-Zadeh H."/>
            <person name="van Noort V."/>
            <person name="Lavigne R."/>
            <person name="De Mot R."/>
        </authorList>
    </citation>
    <scope>NUCLEOTIDE SEQUENCE [LARGE SCALE GENOMIC DNA]</scope>
    <source>
        <strain evidence="1 2">SWRI17</strain>
    </source>
</reference>
<evidence type="ECO:0000313" key="2">
    <source>
        <dbReference type="Proteomes" id="UP000824066"/>
    </source>
</evidence>
<gene>
    <name evidence="1" type="ORF">KSS97_10505</name>
</gene>